<evidence type="ECO:0000256" key="1">
    <source>
        <dbReference type="SAM" id="Phobius"/>
    </source>
</evidence>
<sequence>MNTRRPDNHGHPADPRTAIPAPVRLAGWISSAQGLIGLVTALALIVRAIGGHREETVVISGYATAGWFVILGGGLMAAGIGLLTGRRWGRGLVLIAELLILVAVGSSVFGATGSAIFGEVGLVLYAGAIALAVSCAVALASLLRREAVEWYAA</sequence>
<feature type="transmembrane region" description="Helical" evidence="1">
    <location>
        <begin position="65"/>
        <end position="85"/>
    </location>
</feature>
<keyword evidence="1" id="KW-0472">Membrane</keyword>
<organism evidence="2 3">
    <name type="scientific">Dietzia aurantiaca</name>
    <dbReference type="NCBI Taxonomy" id="983873"/>
    <lineage>
        <taxon>Bacteria</taxon>
        <taxon>Bacillati</taxon>
        <taxon>Actinomycetota</taxon>
        <taxon>Actinomycetes</taxon>
        <taxon>Mycobacteriales</taxon>
        <taxon>Dietziaceae</taxon>
        <taxon>Dietzia</taxon>
    </lineage>
</organism>
<evidence type="ECO:0000313" key="2">
    <source>
        <dbReference type="EMBL" id="MFC4754210.1"/>
    </source>
</evidence>
<name>A0ABV9PPA7_9ACTN</name>
<dbReference type="Proteomes" id="UP001595836">
    <property type="component" value="Unassembled WGS sequence"/>
</dbReference>
<feature type="transmembrane region" description="Helical" evidence="1">
    <location>
        <begin position="25"/>
        <end position="45"/>
    </location>
</feature>
<keyword evidence="1" id="KW-1133">Transmembrane helix</keyword>
<keyword evidence="3" id="KW-1185">Reference proteome</keyword>
<evidence type="ECO:0000313" key="3">
    <source>
        <dbReference type="Proteomes" id="UP001595836"/>
    </source>
</evidence>
<dbReference type="RefSeq" id="WP_230930271.1">
    <property type="nucleotide sequence ID" value="NZ_BAABCD010000056.1"/>
</dbReference>
<feature type="transmembrane region" description="Helical" evidence="1">
    <location>
        <begin position="122"/>
        <end position="143"/>
    </location>
</feature>
<comment type="caution">
    <text evidence="2">The sequence shown here is derived from an EMBL/GenBank/DDBJ whole genome shotgun (WGS) entry which is preliminary data.</text>
</comment>
<proteinExistence type="predicted"/>
<protein>
    <recommendedName>
        <fullName evidence="4">Integral membrane protein</fullName>
    </recommendedName>
</protein>
<evidence type="ECO:0008006" key="4">
    <source>
        <dbReference type="Google" id="ProtNLM"/>
    </source>
</evidence>
<dbReference type="EMBL" id="JBHSHP010000016">
    <property type="protein sequence ID" value="MFC4754210.1"/>
    <property type="molecule type" value="Genomic_DNA"/>
</dbReference>
<accession>A0ABV9PPA7</accession>
<reference evidence="3" key="1">
    <citation type="journal article" date="2019" name="Int. J. Syst. Evol. Microbiol.">
        <title>The Global Catalogue of Microorganisms (GCM) 10K type strain sequencing project: providing services to taxonomists for standard genome sequencing and annotation.</title>
        <authorList>
            <consortium name="The Broad Institute Genomics Platform"/>
            <consortium name="The Broad Institute Genome Sequencing Center for Infectious Disease"/>
            <person name="Wu L."/>
            <person name="Ma J."/>
        </authorList>
    </citation>
    <scope>NUCLEOTIDE SEQUENCE [LARGE SCALE GENOMIC DNA]</scope>
    <source>
        <strain evidence="3">JCM 11882</strain>
    </source>
</reference>
<feature type="transmembrane region" description="Helical" evidence="1">
    <location>
        <begin position="92"/>
        <end position="116"/>
    </location>
</feature>
<gene>
    <name evidence="2" type="ORF">ACFO7U_05380</name>
</gene>
<keyword evidence="1" id="KW-0812">Transmembrane</keyword>